<dbReference type="Gene3D" id="1.10.287.110">
    <property type="entry name" value="DnaJ domain"/>
    <property type="match status" value="1"/>
</dbReference>
<accession>A7TF42</accession>
<keyword evidence="14" id="KW-1185">Reference proteome</keyword>
<gene>
    <name evidence="13" type="ORF">Kpol_2000p32</name>
</gene>
<evidence type="ECO:0000256" key="6">
    <source>
        <dbReference type="ARBA" id="ARBA00022490"/>
    </source>
</evidence>
<dbReference type="AlphaFoldDB" id="A7TF42"/>
<keyword evidence="10" id="KW-0539">Nucleus</keyword>
<dbReference type="SUPFAM" id="SSF144217">
    <property type="entry name" value="CSL zinc finger"/>
    <property type="match status" value="1"/>
</dbReference>
<dbReference type="Proteomes" id="UP000000267">
    <property type="component" value="Unassembled WGS sequence"/>
</dbReference>
<dbReference type="PANTHER" id="PTHR21454:SF46">
    <property type="entry name" value="DIPHTHAMIDE BIOSYNTHESIS PROTEIN 4"/>
    <property type="match status" value="1"/>
</dbReference>
<dbReference type="PANTHER" id="PTHR21454">
    <property type="entry name" value="DPH3 HOMOLOG-RELATED"/>
    <property type="match status" value="1"/>
</dbReference>
<dbReference type="PROSITE" id="PS51074">
    <property type="entry name" value="DPH_MB"/>
    <property type="match status" value="1"/>
</dbReference>
<dbReference type="GO" id="GO:0005634">
    <property type="term" value="C:nucleus"/>
    <property type="evidence" value="ECO:0007669"/>
    <property type="project" value="UniProtKB-SubCell"/>
</dbReference>
<evidence type="ECO:0000256" key="3">
    <source>
        <dbReference type="ARBA" id="ARBA00004496"/>
    </source>
</evidence>
<evidence type="ECO:0000259" key="12">
    <source>
        <dbReference type="PROSITE" id="PS51074"/>
    </source>
</evidence>
<dbReference type="InterPro" id="IPR001623">
    <property type="entry name" value="DnaJ_domain"/>
</dbReference>
<dbReference type="PROSITE" id="PS50076">
    <property type="entry name" value="DNAJ_2"/>
    <property type="match status" value="1"/>
</dbReference>
<keyword evidence="8" id="KW-0862">Zinc</keyword>
<comment type="similarity">
    <text evidence="4">Belongs to the DPH4 family.</text>
</comment>
<dbReference type="PRINTS" id="PR00625">
    <property type="entry name" value="JDOMAIN"/>
</dbReference>
<dbReference type="Gene3D" id="3.10.660.10">
    <property type="entry name" value="DPH Zinc finger"/>
    <property type="match status" value="1"/>
</dbReference>
<keyword evidence="7" id="KW-0479">Metal-binding</keyword>
<evidence type="ECO:0000313" key="14">
    <source>
        <dbReference type="Proteomes" id="UP000000267"/>
    </source>
</evidence>
<dbReference type="InterPro" id="IPR044248">
    <property type="entry name" value="DPH3/4-like"/>
</dbReference>
<dbReference type="UniPathway" id="UPA00559"/>
<dbReference type="HOGENOM" id="CLU_017633_7_0_1"/>
<dbReference type="CDD" id="cd06257">
    <property type="entry name" value="DnaJ"/>
    <property type="match status" value="1"/>
</dbReference>
<dbReference type="GO" id="GO:0017183">
    <property type="term" value="P:protein histidyl modification to diphthamide"/>
    <property type="evidence" value="ECO:0007669"/>
    <property type="project" value="UniProtKB-UniPathway"/>
</dbReference>
<organism evidence="14">
    <name type="scientific">Vanderwaltozyma polyspora (strain ATCC 22028 / DSM 70294 / BCRC 21397 / CBS 2163 / NBRC 10782 / NRRL Y-8283 / UCD 57-17)</name>
    <name type="common">Kluyveromyces polysporus</name>
    <dbReference type="NCBI Taxonomy" id="436907"/>
    <lineage>
        <taxon>Eukaryota</taxon>
        <taxon>Fungi</taxon>
        <taxon>Dikarya</taxon>
        <taxon>Ascomycota</taxon>
        <taxon>Saccharomycotina</taxon>
        <taxon>Saccharomycetes</taxon>
        <taxon>Saccharomycetales</taxon>
        <taxon>Saccharomycetaceae</taxon>
        <taxon>Vanderwaltozyma</taxon>
    </lineage>
</organism>
<dbReference type="GO" id="GO:0008198">
    <property type="term" value="F:ferrous iron binding"/>
    <property type="evidence" value="ECO:0007669"/>
    <property type="project" value="EnsemblFungi"/>
</dbReference>
<dbReference type="InterPro" id="IPR036671">
    <property type="entry name" value="DPH_MB_sf"/>
</dbReference>
<dbReference type="InterPro" id="IPR007872">
    <property type="entry name" value="DPH_MB_dom"/>
</dbReference>
<feature type="domain" description="J" evidence="11">
    <location>
        <begin position="9"/>
        <end position="76"/>
    </location>
</feature>
<evidence type="ECO:0000256" key="5">
    <source>
        <dbReference type="ARBA" id="ARBA00021797"/>
    </source>
</evidence>
<evidence type="ECO:0000256" key="9">
    <source>
        <dbReference type="ARBA" id="ARBA00023004"/>
    </source>
</evidence>
<name>A7TF42_VANPO</name>
<dbReference type="GeneID" id="5547394"/>
<comment type="subcellular location">
    <subcellularLocation>
        <location evidence="3">Cytoplasm</location>
    </subcellularLocation>
    <subcellularLocation>
        <location evidence="2">Nucleus</location>
    </subcellularLocation>
</comment>
<evidence type="ECO:0000313" key="13">
    <source>
        <dbReference type="EMBL" id="EDO19067.1"/>
    </source>
</evidence>
<dbReference type="Pfam" id="PF05207">
    <property type="entry name" value="Zn_ribbon_CSL"/>
    <property type="match status" value="1"/>
</dbReference>
<sequence length="167" mass="19025">MTSKTDSVTHYMVLGVDLDSSLEDVKKAYKERLLTSHPDKTGIEANIMPSTDINRIKEAYKVLSNPVLRAEYNNMLEKSNNLQGFHNCGDGLDEYSLDEFIFNPVNYHYTLDCPRCKAKEGFQLTEETLEEHVTENDATQTGFQLLVQCSSCSQWLKVHFDVGDAYE</sequence>
<reference evidence="13 14" key="1">
    <citation type="journal article" date="2007" name="Proc. Natl. Acad. Sci. U.S.A.">
        <title>Independent sorting-out of thousands of duplicated gene pairs in two yeast species descended from a whole-genome duplication.</title>
        <authorList>
            <person name="Scannell D.R."/>
            <person name="Frank A.C."/>
            <person name="Conant G.C."/>
            <person name="Byrne K.P."/>
            <person name="Woolfit M."/>
            <person name="Wolfe K.H."/>
        </authorList>
    </citation>
    <scope>NUCLEOTIDE SEQUENCE [LARGE SCALE GENOMIC DNA]</scope>
    <source>
        <strain evidence="14">ATCC 22028 / DSM 70294 / BCRC 21397 / CBS 2163 / NBRC 10782 / NRRL Y-8283 / UCD 57-17</strain>
    </source>
</reference>
<dbReference type="GO" id="GO:0005737">
    <property type="term" value="C:cytoplasm"/>
    <property type="evidence" value="ECO:0007669"/>
    <property type="project" value="UniProtKB-SubCell"/>
</dbReference>
<evidence type="ECO:0000259" key="11">
    <source>
        <dbReference type="PROSITE" id="PS50076"/>
    </source>
</evidence>
<proteinExistence type="inferred from homology"/>
<dbReference type="SMART" id="SM00271">
    <property type="entry name" value="DnaJ"/>
    <property type="match status" value="1"/>
</dbReference>
<evidence type="ECO:0000256" key="8">
    <source>
        <dbReference type="ARBA" id="ARBA00022833"/>
    </source>
</evidence>
<evidence type="ECO:0000256" key="7">
    <source>
        <dbReference type="ARBA" id="ARBA00022723"/>
    </source>
</evidence>
<dbReference type="RefSeq" id="XP_001646925.1">
    <property type="nucleotide sequence ID" value="XM_001646875.1"/>
</dbReference>
<keyword evidence="9" id="KW-0408">Iron</keyword>
<dbReference type="EMBL" id="DS480382">
    <property type="protein sequence ID" value="EDO19067.1"/>
    <property type="molecule type" value="Genomic_DNA"/>
</dbReference>
<evidence type="ECO:0000256" key="2">
    <source>
        <dbReference type="ARBA" id="ARBA00004123"/>
    </source>
</evidence>
<dbReference type="InParanoid" id="A7TF42"/>
<dbReference type="PhylomeDB" id="A7TF42"/>
<evidence type="ECO:0000256" key="4">
    <source>
        <dbReference type="ARBA" id="ARBA00006169"/>
    </source>
</evidence>
<dbReference type="FunCoup" id="A7TF42">
    <property type="interactions" value="391"/>
</dbReference>
<dbReference type="eggNOG" id="KOG0714">
    <property type="taxonomic scope" value="Eukaryota"/>
</dbReference>
<dbReference type="STRING" id="436907.A7TF42"/>
<evidence type="ECO:0000256" key="1">
    <source>
        <dbReference type="ARBA" id="ARBA00003474"/>
    </source>
</evidence>
<dbReference type="KEGG" id="vpo:Kpol_2000p32"/>
<dbReference type="OMA" id="IIGCRGC"/>
<evidence type="ECO:0000256" key="10">
    <source>
        <dbReference type="ARBA" id="ARBA00023242"/>
    </source>
</evidence>
<dbReference type="SUPFAM" id="SSF46565">
    <property type="entry name" value="Chaperone J-domain"/>
    <property type="match status" value="1"/>
</dbReference>
<keyword evidence="6" id="KW-0963">Cytoplasm</keyword>
<feature type="domain" description="DPH-type MB" evidence="12">
    <location>
        <begin position="91"/>
        <end position="161"/>
    </location>
</feature>
<protein>
    <recommendedName>
        <fullName evidence="5">Diphthamide biosynthesis protein 4</fullName>
    </recommendedName>
</protein>
<dbReference type="OrthoDB" id="445556at2759"/>
<dbReference type="InterPro" id="IPR036869">
    <property type="entry name" value="J_dom_sf"/>
</dbReference>
<dbReference type="Pfam" id="PF00226">
    <property type="entry name" value="DnaJ"/>
    <property type="match status" value="1"/>
</dbReference>
<comment type="function">
    <text evidence="1">Required for the first step of diphthamide biosynthesis, the transfer of 3-amino-3-carboxypropyl from S-adenosyl-L-methionine to a histidine residue. Diphthamide is a post-translational modification of histidine which occurs in elongation factor 2.</text>
</comment>